<dbReference type="InterPro" id="IPR005467">
    <property type="entry name" value="His_kinase_dom"/>
</dbReference>
<dbReference type="SUPFAM" id="SSF55785">
    <property type="entry name" value="PYP-like sensor domain (PAS domain)"/>
    <property type="match status" value="3"/>
</dbReference>
<dbReference type="GO" id="GO:0005524">
    <property type="term" value="F:ATP binding"/>
    <property type="evidence" value="ECO:0007669"/>
    <property type="project" value="UniProtKB-KW"/>
</dbReference>
<dbReference type="PRINTS" id="PR00344">
    <property type="entry name" value="BCTRLSENSOR"/>
</dbReference>
<dbReference type="HOGENOM" id="CLU_000445_114_58_2"/>
<dbReference type="EMBL" id="CP002588">
    <property type="protein sequence ID" value="AEA46226.1"/>
    <property type="molecule type" value="Genomic_DNA"/>
</dbReference>
<dbReference type="SMART" id="SM00091">
    <property type="entry name" value="PAS"/>
    <property type="match status" value="3"/>
</dbReference>
<proteinExistence type="predicted"/>
<dbReference type="InterPro" id="IPR000014">
    <property type="entry name" value="PAS"/>
</dbReference>
<dbReference type="GO" id="GO:0006355">
    <property type="term" value="P:regulation of DNA-templated transcription"/>
    <property type="evidence" value="ECO:0007669"/>
    <property type="project" value="InterPro"/>
</dbReference>
<evidence type="ECO:0000259" key="10">
    <source>
        <dbReference type="PROSITE" id="PS50113"/>
    </source>
</evidence>
<dbReference type="AlphaFoldDB" id="F2KNJ8"/>
<name>F2KNJ8_ARCVS</name>
<keyword evidence="2" id="KW-0808">Transferase</keyword>
<dbReference type="CDD" id="cd00075">
    <property type="entry name" value="HATPase"/>
    <property type="match status" value="1"/>
</dbReference>
<feature type="domain" description="PAS" evidence="9">
    <location>
        <begin position="126"/>
        <end position="176"/>
    </location>
</feature>
<dbReference type="SUPFAM" id="SSF47384">
    <property type="entry name" value="Homodimeric domain of signal transducing histidine kinase"/>
    <property type="match status" value="1"/>
</dbReference>
<dbReference type="Gene3D" id="3.30.450.20">
    <property type="entry name" value="PAS domain"/>
    <property type="match status" value="3"/>
</dbReference>
<protein>
    <submittedName>
        <fullName evidence="11">PAS/PAC sensor signal transduction histidine kinase</fullName>
    </submittedName>
</protein>
<dbReference type="eggNOG" id="arCOG02329">
    <property type="taxonomic scope" value="Archaea"/>
</dbReference>
<evidence type="ECO:0000259" key="9">
    <source>
        <dbReference type="PROSITE" id="PS50112"/>
    </source>
</evidence>
<dbReference type="InterPro" id="IPR013767">
    <property type="entry name" value="PAS_fold"/>
</dbReference>
<dbReference type="InterPro" id="IPR004358">
    <property type="entry name" value="Sig_transdc_His_kin-like_C"/>
</dbReference>
<dbReference type="CDD" id="cd00130">
    <property type="entry name" value="PAS"/>
    <property type="match status" value="3"/>
</dbReference>
<dbReference type="GeneID" id="10393279"/>
<feature type="domain" description="PAS" evidence="9">
    <location>
        <begin position="244"/>
        <end position="314"/>
    </location>
</feature>
<dbReference type="Pfam" id="PF00512">
    <property type="entry name" value="HisKA"/>
    <property type="match status" value="1"/>
</dbReference>
<dbReference type="SMART" id="SM00388">
    <property type="entry name" value="HisKA"/>
    <property type="match status" value="1"/>
</dbReference>
<dbReference type="PROSITE" id="PS50112">
    <property type="entry name" value="PAS"/>
    <property type="match status" value="3"/>
</dbReference>
<dbReference type="NCBIfam" id="TIGR00229">
    <property type="entry name" value="sensory_box"/>
    <property type="match status" value="3"/>
</dbReference>
<dbReference type="SUPFAM" id="SSF55874">
    <property type="entry name" value="ATPase domain of HSP90 chaperone/DNA topoisomerase II/histidine kinase"/>
    <property type="match status" value="1"/>
</dbReference>
<keyword evidence="7" id="KW-0175">Coiled coil</keyword>
<dbReference type="eggNOG" id="arCOG06712">
    <property type="taxonomic scope" value="Archaea"/>
</dbReference>
<evidence type="ECO:0000256" key="5">
    <source>
        <dbReference type="ARBA" id="ARBA00022840"/>
    </source>
</evidence>
<dbReference type="InterPro" id="IPR013656">
    <property type="entry name" value="PAS_4"/>
</dbReference>
<feature type="domain" description="PAC" evidence="10">
    <location>
        <begin position="424"/>
        <end position="474"/>
    </location>
</feature>
<feature type="coiled-coil region" evidence="7">
    <location>
        <begin position="458"/>
        <end position="485"/>
    </location>
</feature>
<keyword evidence="6" id="KW-0902">Two-component regulatory system</keyword>
<dbReference type="GO" id="GO:0000155">
    <property type="term" value="F:phosphorelay sensor kinase activity"/>
    <property type="evidence" value="ECO:0007669"/>
    <property type="project" value="InterPro"/>
</dbReference>
<keyword evidence="5" id="KW-0067">ATP-binding</keyword>
<reference evidence="11 12" key="1">
    <citation type="submission" date="2011-03" db="EMBL/GenBank/DDBJ databases">
        <title>The complete genome of Archaeoglobus veneficus SNP6.</title>
        <authorList>
            <consortium name="US DOE Joint Genome Institute (JGI-PGF)"/>
            <person name="Lucas S."/>
            <person name="Copeland A."/>
            <person name="Lapidus A."/>
            <person name="Bruce D."/>
            <person name="Goodwin L."/>
            <person name="Pitluck S."/>
            <person name="Kyrpides N."/>
            <person name="Mavromatis K."/>
            <person name="Pagani I."/>
            <person name="Ivanova N."/>
            <person name="Mikhailova N."/>
            <person name="Lu M."/>
            <person name="Detter J.C."/>
            <person name="Tapia R."/>
            <person name="Han C."/>
            <person name="Land M."/>
            <person name="Hauser L."/>
            <person name="Markowitz V."/>
            <person name="Cheng J.-F."/>
            <person name="Hugenholtz P."/>
            <person name="Woyke T."/>
            <person name="Wu D."/>
            <person name="Spring S."/>
            <person name="Brambilla E."/>
            <person name="Klenk H.-P."/>
            <person name="Eisen J.A."/>
        </authorList>
    </citation>
    <scope>NUCLEOTIDE SEQUENCE [LARGE SCALE GENOMIC DNA]</scope>
    <source>
        <strain>SNP6</strain>
    </source>
</reference>
<dbReference type="InterPro" id="IPR036097">
    <property type="entry name" value="HisK_dim/P_sf"/>
</dbReference>
<dbReference type="PANTHER" id="PTHR43065">
    <property type="entry name" value="SENSOR HISTIDINE KINASE"/>
    <property type="match status" value="1"/>
</dbReference>
<dbReference type="Pfam" id="PF13426">
    <property type="entry name" value="PAS_9"/>
    <property type="match status" value="1"/>
</dbReference>
<feature type="domain" description="PAS" evidence="9">
    <location>
        <begin position="364"/>
        <end position="416"/>
    </location>
</feature>
<dbReference type="Pfam" id="PF00989">
    <property type="entry name" value="PAS"/>
    <property type="match status" value="1"/>
</dbReference>
<feature type="domain" description="PAC" evidence="10">
    <location>
        <begin position="310"/>
        <end position="368"/>
    </location>
</feature>
<dbReference type="RefSeq" id="WP_013682902.1">
    <property type="nucleotide sequence ID" value="NC_015320.1"/>
</dbReference>
<dbReference type="PROSITE" id="PS50113">
    <property type="entry name" value="PAC"/>
    <property type="match status" value="2"/>
</dbReference>
<dbReference type="SMART" id="SM00387">
    <property type="entry name" value="HATPase_c"/>
    <property type="match status" value="1"/>
</dbReference>
<dbReference type="InterPro" id="IPR003661">
    <property type="entry name" value="HisK_dim/P_dom"/>
</dbReference>
<dbReference type="Proteomes" id="UP000008136">
    <property type="component" value="Chromosome"/>
</dbReference>
<feature type="domain" description="Histidine kinase" evidence="8">
    <location>
        <begin position="485"/>
        <end position="684"/>
    </location>
</feature>
<keyword evidence="1" id="KW-0597">Phosphoprotein</keyword>
<dbReference type="InterPro" id="IPR035965">
    <property type="entry name" value="PAS-like_dom_sf"/>
</dbReference>
<evidence type="ECO:0000256" key="7">
    <source>
        <dbReference type="SAM" id="Coils"/>
    </source>
</evidence>
<keyword evidence="4 11" id="KW-0418">Kinase</keyword>
<dbReference type="InterPro" id="IPR000700">
    <property type="entry name" value="PAS-assoc_C"/>
</dbReference>
<dbReference type="InterPro" id="IPR036890">
    <property type="entry name" value="HATPase_C_sf"/>
</dbReference>
<keyword evidence="3" id="KW-0547">Nucleotide-binding</keyword>
<organism evidence="11 12">
    <name type="scientific">Archaeoglobus veneficus (strain DSM 11195 / SNP6)</name>
    <dbReference type="NCBI Taxonomy" id="693661"/>
    <lineage>
        <taxon>Archaea</taxon>
        <taxon>Methanobacteriati</taxon>
        <taxon>Methanobacteriota</taxon>
        <taxon>Archaeoglobi</taxon>
        <taxon>Archaeoglobales</taxon>
        <taxon>Archaeoglobaceae</taxon>
        <taxon>Archaeoglobus</taxon>
    </lineage>
</organism>
<dbReference type="PROSITE" id="PS50109">
    <property type="entry name" value="HIS_KIN"/>
    <property type="match status" value="1"/>
</dbReference>
<dbReference type="Gene3D" id="3.30.565.10">
    <property type="entry name" value="Histidine kinase-like ATPase, C-terminal domain"/>
    <property type="match status" value="1"/>
</dbReference>
<evidence type="ECO:0000259" key="8">
    <source>
        <dbReference type="PROSITE" id="PS50109"/>
    </source>
</evidence>
<dbReference type="OrthoDB" id="50550at2157"/>
<dbReference type="InterPro" id="IPR003594">
    <property type="entry name" value="HATPase_dom"/>
</dbReference>
<gene>
    <name evidence="11" type="ordered locus">Arcve_0187</name>
</gene>
<evidence type="ECO:0000256" key="1">
    <source>
        <dbReference type="ARBA" id="ARBA00022553"/>
    </source>
</evidence>
<sequence length="688" mass="78723">MDLYEFLMLHELLAFTIPSSEEEFGKEVIERATRILGVRRIALFVELDCVKCMALLGFRNDRDALDAIEEAEILKPDNVFIHRFEGGVLYLEHPLNIKNKKRFFQLFSKRVEELARHFILERRKIELEKKNVLLKSIPDPVVVVSPDGAVKDVNNAWINLTELSTSDVSGKKIYELPCFDDESRIRLSEMVGKWTEKFEVVVISGGKPRYLEINPAKIEGSEDYVLVCRDVTELRKITIKFWRTVDLLEALVDSIPDVVYFKDTCGRNIVVNKAYAELVGKPKEDIVGKRDDEILPPYLAAQCRESDELVMTKGDIVRTEETGYINGRKITFETIKAPVYDKGGEFIGIIGISRDITERVRAEELKRFRTLMDYSNDAIFLVEAESGKIIDVNMTACEWLGYTKDELLEKTIYDVMDLPAWRGEAVEGWHVRRDGSKFPISVSLKECELEGRRYLVIIARDITRLKEAEERIKRMNKHLSLLNKMLRHDIKNGLTIIKGYLDLYRDSGNEEFLKKIEERIAVCTELISTIREIEEALMAGRGLKIVDISKVLEKEIEKVKDKAIVNVKIPAGLKVLADDMIPSIFENVLLNAIFHNDKEEKRVDIEARAINGWVEVRIADNGPGIPDEIKEEIFKEGFKGEKTGRTGLGLYLVKTLIERYGGSIHVEDNEPEGSVFILRFRSGGVNDE</sequence>
<dbReference type="STRING" id="693661.Arcve_0187"/>
<evidence type="ECO:0000313" key="11">
    <source>
        <dbReference type="EMBL" id="AEA46226.1"/>
    </source>
</evidence>
<evidence type="ECO:0000256" key="6">
    <source>
        <dbReference type="ARBA" id="ARBA00023012"/>
    </source>
</evidence>
<dbReference type="eggNOG" id="arCOG06408">
    <property type="taxonomic scope" value="Archaea"/>
</dbReference>
<evidence type="ECO:0000313" key="12">
    <source>
        <dbReference type="Proteomes" id="UP000008136"/>
    </source>
</evidence>
<evidence type="ECO:0000256" key="3">
    <source>
        <dbReference type="ARBA" id="ARBA00022741"/>
    </source>
</evidence>
<dbReference type="Pfam" id="PF02518">
    <property type="entry name" value="HATPase_c"/>
    <property type="match status" value="1"/>
</dbReference>
<keyword evidence="12" id="KW-1185">Reference proteome</keyword>
<accession>F2KNJ8</accession>
<dbReference type="KEGG" id="ave:Arcve_0187"/>
<evidence type="ECO:0000256" key="2">
    <source>
        <dbReference type="ARBA" id="ARBA00022679"/>
    </source>
</evidence>
<evidence type="ECO:0000256" key="4">
    <source>
        <dbReference type="ARBA" id="ARBA00022777"/>
    </source>
</evidence>
<dbReference type="Pfam" id="PF08448">
    <property type="entry name" value="PAS_4"/>
    <property type="match status" value="1"/>
</dbReference>